<dbReference type="Pfam" id="PF10067">
    <property type="entry name" value="DUF2306"/>
    <property type="match status" value="1"/>
</dbReference>
<dbReference type="Proteomes" id="UP000249645">
    <property type="component" value="Unassembled WGS sequence"/>
</dbReference>
<organism evidence="2 3">
    <name type="scientific">Pseudopedobacter saltans</name>
    <dbReference type="NCBI Taxonomy" id="151895"/>
    <lineage>
        <taxon>Bacteria</taxon>
        <taxon>Pseudomonadati</taxon>
        <taxon>Bacteroidota</taxon>
        <taxon>Sphingobacteriia</taxon>
        <taxon>Sphingobacteriales</taxon>
        <taxon>Sphingobacteriaceae</taxon>
        <taxon>Pseudopedobacter</taxon>
    </lineage>
</organism>
<dbReference type="AlphaFoldDB" id="A0A2W5HEY5"/>
<dbReference type="InterPro" id="IPR018750">
    <property type="entry name" value="DUF2306_membrane"/>
</dbReference>
<dbReference type="EMBL" id="QFOI01000009">
    <property type="protein sequence ID" value="PZP52239.1"/>
    <property type="molecule type" value="Genomic_DNA"/>
</dbReference>
<gene>
    <name evidence="2" type="ORF">DI598_01260</name>
</gene>
<feature type="transmembrane region" description="Helical" evidence="1">
    <location>
        <begin position="95"/>
        <end position="113"/>
    </location>
</feature>
<accession>A0A2W5HEY5</accession>
<feature type="transmembrane region" description="Helical" evidence="1">
    <location>
        <begin position="70"/>
        <end position="89"/>
    </location>
</feature>
<proteinExistence type="predicted"/>
<protein>
    <recommendedName>
        <fullName evidence="4">DUF2306 domain-containing protein</fullName>
    </recommendedName>
</protein>
<evidence type="ECO:0000313" key="2">
    <source>
        <dbReference type="EMBL" id="PZP52239.1"/>
    </source>
</evidence>
<comment type="caution">
    <text evidence="2">The sequence shown here is derived from an EMBL/GenBank/DDBJ whole genome shotgun (WGS) entry which is preliminary data.</text>
</comment>
<feature type="transmembrane region" description="Helical" evidence="1">
    <location>
        <begin position="134"/>
        <end position="156"/>
    </location>
</feature>
<evidence type="ECO:0008006" key="4">
    <source>
        <dbReference type="Google" id="ProtNLM"/>
    </source>
</evidence>
<keyword evidence="1" id="KW-1133">Transmembrane helix</keyword>
<reference evidence="2 3" key="1">
    <citation type="submission" date="2017-11" db="EMBL/GenBank/DDBJ databases">
        <title>Infants hospitalized years apart are colonized by the same room-sourced microbial strains.</title>
        <authorList>
            <person name="Brooks B."/>
            <person name="Olm M.R."/>
            <person name="Firek B.A."/>
            <person name="Baker R."/>
            <person name="Thomas B.C."/>
            <person name="Morowitz M.J."/>
            <person name="Banfield J.F."/>
        </authorList>
    </citation>
    <scope>NUCLEOTIDE SEQUENCE [LARGE SCALE GENOMIC DNA]</scope>
    <source>
        <strain evidence="2">S2_009_000_R2_76</strain>
    </source>
</reference>
<name>A0A2W5HEY5_9SPHI</name>
<feature type="transmembrane region" description="Helical" evidence="1">
    <location>
        <begin position="162"/>
        <end position="182"/>
    </location>
</feature>
<keyword evidence="1" id="KW-0812">Transmembrane</keyword>
<keyword evidence="1" id="KW-0472">Membrane</keyword>
<feature type="transmembrane region" description="Helical" evidence="1">
    <location>
        <begin position="35"/>
        <end position="58"/>
    </location>
</feature>
<evidence type="ECO:0000256" key="1">
    <source>
        <dbReference type="SAM" id="Phobius"/>
    </source>
</evidence>
<sequence>MFMIVFKYWPISTQNNFLSIKQTEVKTIPNYLTLFYIHVFSAGLAIPAGFTQFSSFLLTKYRKLHRVMGYIYVLSILFLAAPSGLFIGLFANGGILAKTSFVTLAVLWFYFTYRGFSTAKKHQFDIHRDFMIRSYALTISALTLRMWKVVIVWLWHPAPMDTYVVISLLGWIPNSLLAEFIISKKRKPLTYV</sequence>
<evidence type="ECO:0000313" key="3">
    <source>
        <dbReference type="Proteomes" id="UP000249645"/>
    </source>
</evidence>